<dbReference type="InterPro" id="IPR008557">
    <property type="entry name" value="PhoX"/>
</dbReference>
<name>A0ABV1KRS5_9BACL</name>
<evidence type="ECO:0000256" key="1">
    <source>
        <dbReference type="SAM" id="SignalP"/>
    </source>
</evidence>
<comment type="caution">
    <text evidence="2">The sequence shown here is derived from an EMBL/GenBank/DDBJ whole genome shotgun (WGS) entry which is preliminary data.</text>
</comment>
<dbReference type="EMBL" id="JASKHM010000004">
    <property type="protein sequence ID" value="MEQ4482665.1"/>
    <property type="molecule type" value="Genomic_DNA"/>
</dbReference>
<gene>
    <name evidence="2" type="ORF">QJS35_09680</name>
</gene>
<evidence type="ECO:0000313" key="2">
    <source>
        <dbReference type="EMBL" id="MEQ4482665.1"/>
    </source>
</evidence>
<reference evidence="2 3" key="1">
    <citation type="journal article" date="2023" name="Genome Announc.">
        <title>Pan-Genome Analyses of the Genus Cohnella and Proposal of the Novel Species Cohnella silvisoli sp. nov., Isolated from Forest Soil.</title>
        <authorList>
            <person name="Wang C."/>
            <person name="Mao L."/>
            <person name="Bao G."/>
            <person name="Zhu H."/>
        </authorList>
    </citation>
    <scope>NUCLEOTIDE SEQUENCE [LARGE SCALE GENOMIC DNA]</scope>
    <source>
        <strain evidence="2 3">NL03-T5-1</strain>
    </source>
</reference>
<feature type="signal peptide" evidence="1">
    <location>
        <begin position="1"/>
        <end position="24"/>
    </location>
</feature>
<feature type="chain" id="PRO_5045216965" evidence="1">
    <location>
        <begin position="25"/>
        <end position="593"/>
    </location>
</feature>
<dbReference type="RefSeq" id="WP_232184581.1">
    <property type="nucleotide sequence ID" value="NZ_JAIOAP010000003.1"/>
</dbReference>
<dbReference type="PANTHER" id="PTHR35399:SF2">
    <property type="entry name" value="DUF839 DOMAIN-CONTAINING PROTEIN"/>
    <property type="match status" value="1"/>
</dbReference>
<proteinExistence type="predicted"/>
<dbReference type="Proteomes" id="UP001493487">
    <property type="component" value="Unassembled WGS sequence"/>
</dbReference>
<sequence length="593" mass="64244">MMKKWTAPVVAVSLLFSVVTPVVAAGNDKVKVKSVEFFGMDAPQTPEQKNNLMYSTASVEITYNNNSKQMFPLSYETLYRPGDIIGGKTTAVTTYANGNVVTKSNGTPYVSSAPDMNSLLRVPGMPDHTYYLINHYESFPKNENGADNPGSMGLSTVVLDPAAGKLTATDVKPIDFSAVHGIWKPCAGTLSPWNTHLGSEETDPDARAHEANPETSATTKFMRNYYQDPTLIGNPYYYGHVPEVSVNADGSTQVVKHYSMGRMAFEIAKVMPDNKTVIYGVDSNPGGFFIYVADRAGDLSAGTLYAAKWIQTGTTDGGSANLEWIKLGHATDAEIGQLADTLKFSDIFDSTNDAVKGKAEGYTPVKTPANGKKVEWLKVKPGMEKAAAFLETHRYAAYVGATVEFNKMEGLDFNEKDNKAYVVISYLENTMLAEPGAPADDIQLPQISAGGIYEVNFQPNRKTRDGEKIESHYVPVSMAGMLMGEDLAVPDADGNKANVNKIANADNVVYSEGMRTIFIAEDSSLHKNCYTWAYNIDTHKLSRLVSVPGGGEATGLQVLENVEGYAYLMLSAQNPGYVGYLAGIPAVSNDVKK</sequence>
<protein>
    <submittedName>
        <fullName evidence="2">DUF839 domain-containing protein</fullName>
    </submittedName>
</protein>
<organism evidence="2 3">
    <name type="scientific">Cohnella silvisoli</name>
    <dbReference type="NCBI Taxonomy" id="2873699"/>
    <lineage>
        <taxon>Bacteria</taxon>
        <taxon>Bacillati</taxon>
        <taxon>Bacillota</taxon>
        <taxon>Bacilli</taxon>
        <taxon>Bacillales</taxon>
        <taxon>Paenibacillaceae</taxon>
        <taxon>Cohnella</taxon>
    </lineage>
</organism>
<dbReference type="Pfam" id="PF05787">
    <property type="entry name" value="PhoX"/>
    <property type="match status" value="1"/>
</dbReference>
<keyword evidence="1" id="KW-0732">Signal</keyword>
<accession>A0ABV1KRS5</accession>
<dbReference type="PANTHER" id="PTHR35399">
    <property type="entry name" value="SLR8030 PROTEIN"/>
    <property type="match status" value="1"/>
</dbReference>
<keyword evidence="3" id="KW-1185">Reference proteome</keyword>
<evidence type="ECO:0000313" key="3">
    <source>
        <dbReference type="Proteomes" id="UP001493487"/>
    </source>
</evidence>